<gene>
    <name evidence="1" type="ORF">C7R92_17540</name>
</gene>
<name>A0ABX5FNU0_9BACL</name>
<dbReference type="RefSeq" id="WP_106835137.1">
    <property type="nucleotide sequence ID" value="NZ_JARMLW010000091.1"/>
</dbReference>
<proteinExistence type="predicted"/>
<dbReference type="EMBL" id="PXZO01000033">
    <property type="protein sequence ID" value="PSK08454.1"/>
    <property type="molecule type" value="Genomic_DNA"/>
</dbReference>
<sequence length="97" mass="11485">MNGYKKMWREFADQYNLVTVQCDYFGQELMQSYQSLQLNLTPQDMELVFTPDEIKMIYNEVFNPSLFLDITSKYHIGVAAYKKPNESMENFNDMGIM</sequence>
<protein>
    <submittedName>
        <fullName evidence="1">Uncharacterized protein</fullName>
    </submittedName>
</protein>
<reference evidence="1 2" key="1">
    <citation type="submission" date="2018-03" db="EMBL/GenBank/DDBJ databases">
        <title>Brevisbacillus phylogenomics.</title>
        <authorList>
            <person name="Dunlap C."/>
        </authorList>
    </citation>
    <scope>NUCLEOTIDE SEQUENCE [LARGE SCALE GENOMIC DNA]</scope>
    <source>
        <strain evidence="1 2">NRRL B-41110</strain>
    </source>
</reference>
<dbReference type="Proteomes" id="UP000241645">
    <property type="component" value="Unassembled WGS sequence"/>
</dbReference>
<dbReference type="GeneID" id="95751898"/>
<comment type="caution">
    <text evidence="1">The sequence shown here is derived from an EMBL/GenBank/DDBJ whole genome shotgun (WGS) entry which is preliminary data.</text>
</comment>
<organism evidence="1 2">
    <name type="scientific">Brevibacillus porteri</name>
    <dbReference type="NCBI Taxonomy" id="2126350"/>
    <lineage>
        <taxon>Bacteria</taxon>
        <taxon>Bacillati</taxon>
        <taxon>Bacillota</taxon>
        <taxon>Bacilli</taxon>
        <taxon>Bacillales</taxon>
        <taxon>Paenibacillaceae</taxon>
        <taxon>Brevibacillus</taxon>
    </lineage>
</organism>
<evidence type="ECO:0000313" key="2">
    <source>
        <dbReference type="Proteomes" id="UP000241645"/>
    </source>
</evidence>
<evidence type="ECO:0000313" key="1">
    <source>
        <dbReference type="EMBL" id="PSK08454.1"/>
    </source>
</evidence>
<accession>A0ABX5FNU0</accession>
<keyword evidence="2" id="KW-1185">Reference proteome</keyword>